<dbReference type="Pfam" id="PF00450">
    <property type="entry name" value="Peptidase_S10"/>
    <property type="match status" value="2"/>
</dbReference>
<feature type="chain" id="PRO_5005100888" description="Carboxypeptidase" evidence="2">
    <location>
        <begin position="20"/>
        <end position="717"/>
    </location>
</feature>
<dbReference type="FunFam" id="3.40.50.1820:FF:000222">
    <property type="entry name" value="Carboxypeptidase"/>
    <property type="match status" value="1"/>
</dbReference>
<dbReference type="PROSITE" id="PS00131">
    <property type="entry name" value="CARBOXYPEPT_SER_SER"/>
    <property type="match status" value="1"/>
</dbReference>
<evidence type="ECO:0000313" key="4">
    <source>
        <dbReference type="Proteomes" id="UP000024635"/>
    </source>
</evidence>
<feature type="signal peptide" evidence="2">
    <location>
        <begin position="1"/>
        <end position="19"/>
    </location>
</feature>
<evidence type="ECO:0000256" key="1">
    <source>
        <dbReference type="ARBA" id="ARBA00009431"/>
    </source>
</evidence>
<sequence>MWWPALLACLLLAISPSETAPTTKNDDLILNLPGLTFSPTFKQYSGYLPATQGNYLHYWLVEAQNEPQWAPLLLWLNGGPGCSSLGGLFTENGPFHPSADGMSLVENVHSWNKAANVLYLESPRDIGYSYRDSYTYGQDTYYNDDKTATDNALALKAFFQRFPEYQKRNFYITGESYGGVYVPTLTNLVIKMIQNGTLPNVKLAGMAVGNGELSSDQQTNSAVDLLYYRGMLGMQQFDSLKSCCVDDYDQPLTYCNFSQFVVVDDFGNLSPNNNTNDPKAIQCGKLITSFAMDSVWSTANDVYNSYQDCYNFTSLSSGGLKGEAGRRTWKSIMGSKRLRASVQQSQALQSMFSTGSNPFVDQGALYNQGSTDAMGGFACYMDSATQIYLNLPQVRKALHIPDSLPQWVDCNMPVNTQYYHQQNHDMTPVFQSILDSGYHVNMLIYNGDVDMACNFLGDEWFMENLAGSVYKFDLFSDRVAWNYTRGSFLPQLGGYVKSWTYNNSAIDLLTVKGAGHFVPTDRPGPALQMIYNFMHTGNYNRSVPFSLDPQPLYTKFAAPPQPSFTRKQADRVWSLPGVTYELNFKQYSGYLNGVPGNYLHYWLLESQTNPQSDPLVLWLNGGPGCSSLMGLLSELGPFHPNSDGMTLFENVYSWNKAANMLFLESPRNVGFSTQNMSINPDTVYNDEKTAYDSMLALKDFLTVFPEYNGRQFFVTGE</sequence>
<keyword evidence="2" id="KW-0378">Hydrolase</keyword>
<dbReference type="InterPro" id="IPR029058">
    <property type="entry name" value="AB_hydrolase_fold"/>
</dbReference>
<dbReference type="FunFam" id="3.40.50.12670:FF:000002">
    <property type="entry name" value="Carboxypeptidase"/>
    <property type="match status" value="1"/>
</dbReference>
<accession>A0A016SAJ1</accession>
<dbReference type="InterPro" id="IPR001563">
    <property type="entry name" value="Peptidase_S10"/>
</dbReference>
<name>A0A016SAJ1_9BILA</name>
<protein>
    <recommendedName>
        <fullName evidence="2">Carboxypeptidase</fullName>
        <ecNumber evidence="2">3.4.16.-</ecNumber>
    </recommendedName>
</protein>
<reference evidence="4" key="1">
    <citation type="journal article" date="2015" name="Nat. Genet.">
        <title>The genome and transcriptome of the zoonotic hookworm Ancylostoma ceylanicum identify infection-specific gene families.</title>
        <authorList>
            <person name="Schwarz E.M."/>
            <person name="Hu Y."/>
            <person name="Antoshechkin I."/>
            <person name="Miller M.M."/>
            <person name="Sternberg P.W."/>
            <person name="Aroian R.V."/>
        </authorList>
    </citation>
    <scope>NUCLEOTIDE SEQUENCE</scope>
    <source>
        <strain evidence="4">HY135</strain>
    </source>
</reference>
<proteinExistence type="inferred from homology"/>
<keyword evidence="4" id="KW-1185">Reference proteome</keyword>
<dbReference type="SUPFAM" id="SSF53474">
    <property type="entry name" value="alpha/beta-Hydrolases"/>
    <property type="match status" value="2"/>
</dbReference>
<dbReference type="Gene3D" id="3.40.50.12670">
    <property type="match status" value="1"/>
</dbReference>
<dbReference type="Proteomes" id="UP000024635">
    <property type="component" value="Unassembled WGS sequence"/>
</dbReference>
<dbReference type="PROSITE" id="PS00560">
    <property type="entry name" value="CARBOXYPEPT_SER_HIS"/>
    <property type="match status" value="1"/>
</dbReference>
<dbReference type="Gene3D" id="3.40.50.1820">
    <property type="entry name" value="alpha/beta hydrolase"/>
    <property type="match status" value="2"/>
</dbReference>
<dbReference type="AlphaFoldDB" id="A0A016SAJ1"/>
<dbReference type="PRINTS" id="PR00724">
    <property type="entry name" value="CRBOXYPTASEC"/>
</dbReference>
<comment type="similarity">
    <text evidence="1 2">Belongs to the peptidase S10 family.</text>
</comment>
<gene>
    <name evidence="3" type="primary">Acey_s0263.g599</name>
    <name evidence="3" type="ORF">Y032_0263g599</name>
</gene>
<evidence type="ECO:0000313" key="3">
    <source>
        <dbReference type="EMBL" id="EYB87426.1"/>
    </source>
</evidence>
<dbReference type="PANTHER" id="PTHR11802:SF480">
    <property type="entry name" value="CARBOXYPEPTIDASE"/>
    <property type="match status" value="1"/>
</dbReference>
<keyword evidence="2" id="KW-0732">Signal</keyword>
<keyword evidence="2" id="KW-0645">Protease</keyword>
<dbReference type="STRING" id="53326.A0A016SAJ1"/>
<keyword evidence="2" id="KW-0121">Carboxypeptidase</keyword>
<comment type="caution">
    <text evidence="3">The sequence shown here is derived from an EMBL/GenBank/DDBJ whole genome shotgun (WGS) entry which is preliminary data.</text>
</comment>
<dbReference type="GO" id="GO:0006508">
    <property type="term" value="P:proteolysis"/>
    <property type="evidence" value="ECO:0007669"/>
    <property type="project" value="UniProtKB-KW"/>
</dbReference>
<evidence type="ECO:0000256" key="2">
    <source>
        <dbReference type="RuleBase" id="RU361156"/>
    </source>
</evidence>
<dbReference type="InterPro" id="IPR033124">
    <property type="entry name" value="Ser_caboxypep_his_AS"/>
</dbReference>
<dbReference type="EC" id="3.4.16.-" evidence="2"/>
<dbReference type="MEROPS" id="S10.A60"/>
<dbReference type="InterPro" id="IPR018202">
    <property type="entry name" value="Ser_caboxypep_ser_AS"/>
</dbReference>
<dbReference type="EMBL" id="JARK01001599">
    <property type="protein sequence ID" value="EYB87426.1"/>
    <property type="molecule type" value="Genomic_DNA"/>
</dbReference>
<dbReference type="OrthoDB" id="443318at2759"/>
<dbReference type="PANTHER" id="PTHR11802">
    <property type="entry name" value="SERINE PROTEASE FAMILY S10 SERINE CARBOXYPEPTIDASE"/>
    <property type="match status" value="1"/>
</dbReference>
<organism evidence="3 4">
    <name type="scientific">Ancylostoma ceylanicum</name>
    <dbReference type="NCBI Taxonomy" id="53326"/>
    <lineage>
        <taxon>Eukaryota</taxon>
        <taxon>Metazoa</taxon>
        <taxon>Ecdysozoa</taxon>
        <taxon>Nematoda</taxon>
        <taxon>Chromadorea</taxon>
        <taxon>Rhabditida</taxon>
        <taxon>Rhabditina</taxon>
        <taxon>Rhabditomorpha</taxon>
        <taxon>Strongyloidea</taxon>
        <taxon>Ancylostomatidae</taxon>
        <taxon>Ancylostomatinae</taxon>
        <taxon>Ancylostoma</taxon>
    </lineage>
</organism>
<dbReference type="FunFam" id="3.40.50.1820:FF:000540">
    <property type="entry name" value="Carboxypeptidase"/>
    <property type="match status" value="1"/>
</dbReference>
<dbReference type="GO" id="GO:0004185">
    <property type="term" value="F:serine-type carboxypeptidase activity"/>
    <property type="evidence" value="ECO:0007669"/>
    <property type="project" value="UniProtKB-UniRule"/>
</dbReference>